<keyword evidence="1" id="KW-0238">DNA-binding</keyword>
<sequence>MAGALVVDRKRWLGHRWCRHGFSGGEAYLDDLLLLGVQDGRPDGALRSLRARSAPATIGPDGPLVTMWSMRGAPHVHRLDRLDFVSAANTPLPSDTGGADEVSAVDAVAAALRAVVTRPIAKSEASTRVTERVPSELVTWCERCRARHVPDGLFRTAGCRAQILVGPDERRGTLLSPAPAHARERPRQPRATLLDTFFRVNGPTTRALFAEWLGVQPVDIDTVWKAADLVPVTVDGRRYSLPAASTDDLLAAPPAMGTVLVPAHDPYLRHTDRVLLVPDTAHRRLVWRPVSPGAVLDAGEVVGIWRYRRDENLVTVTGFGAPTATFRLRVGRAAQVLADMAGVPGVDVAFADPREDTA</sequence>
<keyword evidence="2" id="KW-1185">Reference proteome</keyword>
<evidence type="ECO:0000313" key="2">
    <source>
        <dbReference type="Proteomes" id="UP000470876"/>
    </source>
</evidence>
<dbReference type="PANTHER" id="PTHR38479:SF2">
    <property type="entry name" value="WINGED HELIX DNA-BINDING DOMAIN-CONTAINING PROTEIN"/>
    <property type="match status" value="1"/>
</dbReference>
<comment type="caution">
    <text evidence="1">The sequence shown here is derived from an EMBL/GenBank/DDBJ whole genome shotgun (WGS) entry which is preliminary data.</text>
</comment>
<organism evidence="1 2">
    <name type="scientific">Nocardia cyriacigeorgica</name>
    <dbReference type="NCBI Taxonomy" id="135487"/>
    <lineage>
        <taxon>Bacteria</taxon>
        <taxon>Bacillati</taxon>
        <taxon>Actinomycetota</taxon>
        <taxon>Actinomycetes</taxon>
        <taxon>Mycobacteriales</taxon>
        <taxon>Nocardiaceae</taxon>
        <taxon>Nocardia</taxon>
    </lineage>
</organism>
<dbReference type="EMBL" id="JAAGUX010000014">
    <property type="protein sequence ID" value="NEW56187.1"/>
    <property type="molecule type" value="Genomic_DNA"/>
</dbReference>
<name>A0ABX0CJQ6_9NOCA</name>
<dbReference type="InterPro" id="IPR009351">
    <property type="entry name" value="AlkZ-like"/>
</dbReference>
<dbReference type="Proteomes" id="UP000470876">
    <property type="component" value="Unassembled WGS sequence"/>
</dbReference>
<dbReference type="RefSeq" id="WP_163821833.1">
    <property type="nucleotide sequence ID" value="NZ_JAAGUX010000014.1"/>
</dbReference>
<dbReference type="GO" id="GO:0003677">
    <property type="term" value="F:DNA binding"/>
    <property type="evidence" value="ECO:0007669"/>
    <property type="project" value="UniProtKB-KW"/>
</dbReference>
<dbReference type="Pfam" id="PF06224">
    <property type="entry name" value="AlkZ-like"/>
    <property type="match status" value="1"/>
</dbReference>
<proteinExistence type="predicted"/>
<accession>A0ABX0CJQ6</accession>
<protein>
    <submittedName>
        <fullName evidence="1">Winged helix DNA-binding domain-containing protein</fullName>
    </submittedName>
</protein>
<evidence type="ECO:0000313" key="1">
    <source>
        <dbReference type="EMBL" id="NEW56187.1"/>
    </source>
</evidence>
<gene>
    <name evidence="1" type="ORF">GV794_11070</name>
</gene>
<reference evidence="1 2" key="1">
    <citation type="submission" date="2020-01" db="EMBL/GenBank/DDBJ databases">
        <title>Genetics and antimicrobial susceptibilities of Nocardia species isolated from the soil; a comparison with species isolated from humans.</title>
        <authorList>
            <person name="Carrasco G."/>
            <person name="Monzon S."/>
            <person name="Sansegundo M."/>
            <person name="Garcia E."/>
            <person name="Garrido N."/>
            <person name="Medina M.J."/>
            <person name="Villalon P."/>
            <person name="Ramirez-Arocha A.C."/>
            <person name="Jimenez P."/>
            <person name="Cuesta I."/>
            <person name="Valdezate S."/>
        </authorList>
    </citation>
    <scope>NUCLEOTIDE SEQUENCE [LARGE SCALE GENOMIC DNA]</scope>
    <source>
        <strain evidence="1 2">CNM20110649</strain>
    </source>
</reference>
<dbReference type="PANTHER" id="PTHR38479">
    <property type="entry name" value="LMO0824 PROTEIN"/>
    <property type="match status" value="1"/>
</dbReference>